<feature type="transmembrane region" description="Helical" evidence="2">
    <location>
        <begin position="49"/>
        <end position="68"/>
    </location>
</feature>
<keyword evidence="2" id="KW-1133">Transmembrane helix</keyword>
<feature type="region of interest" description="Disordered" evidence="1">
    <location>
        <begin position="122"/>
        <end position="158"/>
    </location>
</feature>
<evidence type="ECO:0000313" key="4">
    <source>
        <dbReference type="Proteomes" id="UP000240572"/>
    </source>
</evidence>
<evidence type="ECO:0000313" key="3">
    <source>
        <dbReference type="EMBL" id="PSK93428.1"/>
    </source>
</evidence>
<dbReference type="InterPro" id="IPR007251">
    <property type="entry name" value="Iron_permease_Fet4"/>
</dbReference>
<keyword evidence="4" id="KW-1185">Reference proteome</keyword>
<feature type="transmembrane region" description="Helical" evidence="2">
    <location>
        <begin position="21"/>
        <end position="43"/>
    </location>
</feature>
<evidence type="ECO:0000256" key="2">
    <source>
        <dbReference type="SAM" id="Phobius"/>
    </source>
</evidence>
<feature type="compositionally biased region" description="Basic and acidic residues" evidence="1">
    <location>
        <begin position="126"/>
        <end position="158"/>
    </location>
</feature>
<proteinExistence type="predicted"/>
<protein>
    <submittedName>
        <fullName evidence="3">Low affinity Fe/Cu permease</fullName>
    </submittedName>
</protein>
<evidence type="ECO:0000256" key="1">
    <source>
        <dbReference type="SAM" id="MobiDB-lite"/>
    </source>
</evidence>
<comment type="caution">
    <text evidence="3">The sequence shown here is derived from an EMBL/GenBank/DDBJ whole genome shotgun (WGS) entry which is preliminary data.</text>
</comment>
<dbReference type="AlphaFoldDB" id="A0A2P8D890"/>
<organism evidence="3 4">
    <name type="scientific">Taibaiella chishuiensis</name>
    <dbReference type="NCBI Taxonomy" id="1434707"/>
    <lineage>
        <taxon>Bacteria</taxon>
        <taxon>Pseudomonadati</taxon>
        <taxon>Bacteroidota</taxon>
        <taxon>Chitinophagia</taxon>
        <taxon>Chitinophagales</taxon>
        <taxon>Chitinophagaceae</taxon>
        <taxon>Taibaiella</taxon>
    </lineage>
</organism>
<dbReference type="Proteomes" id="UP000240572">
    <property type="component" value="Unassembled WGS sequence"/>
</dbReference>
<dbReference type="Pfam" id="PF04120">
    <property type="entry name" value="Iron_permease"/>
    <property type="match status" value="1"/>
</dbReference>
<dbReference type="OrthoDB" id="119761at2"/>
<accession>A0A2P8D890</accession>
<dbReference type="EMBL" id="PYGD01000002">
    <property type="protein sequence ID" value="PSK93428.1"/>
    <property type="molecule type" value="Genomic_DNA"/>
</dbReference>
<name>A0A2P8D890_9BACT</name>
<gene>
    <name evidence="3" type="ORF">B0I18_102398</name>
</gene>
<dbReference type="GO" id="GO:0055085">
    <property type="term" value="P:transmembrane transport"/>
    <property type="evidence" value="ECO:0007669"/>
    <property type="project" value="InterPro"/>
</dbReference>
<dbReference type="RefSeq" id="WP_106522432.1">
    <property type="nucleotide sequence ID" value="NZ_PYGD01000002.1"/>
</dbReference>
<keyword evidence="2" id="KW-0472">Membrane</keyword>
<reference evidence="3 4" key="1">
    <citation type="submission" date="2018-03" db="EMBL/GenBank/DDBJ databases">
        <title>Genomic Encyclopedia of Type Strains, Phase III (KMG-III): the genomes of soil and plant-associated and newly described type strains.</title>
        <authorList>
            <person name="Whitman W."/>
        </authorList>
    </citation>
    <scope>NUCLEOTIDE SEQUENCE [LARGE SCALE GENOMIC DNA]</scope>
    <source>
        <strain evidence="3 4">CGMCC 1.12700</strain>
    </source>
</reference>
<sequence>MKSKKNSWFEKAANKATQWTGTSFAFGIAFGLIIAWLVSGPVFHYSDTWQLVINTGTTIITFLMVFLIQKTQNKDSKAIQLKLNELIAASRFASNRMVDIEDLEESELDVLHKFYQRLSDQAEQEENIHRSHSIDAADAIEAEKKSARDSKGTKDADD</sequence>
<keyword evidence="2" id="KW-0812">Transmembrane</keyword>